<protein>
    <submittedName>
        <fullName evidence="2">Lipocalin-like domain-containing protein</fullName>
    </submittedName>
</protein>
<gene>
    <name evidence="2" type="ORF">SAMN05444278_101579</name>
</gene>
<organism evidence="2 3">
    <name type="scientific">Psychroflexus salarius</name>
    <dbReference type="NCBI Taxonomy" id="1155689"/>
    <lineage>
        <taxon>Bacteria</taxon>
        <taxon>Pseudomonadati</taxon>
        <taxon>Bacteroidota</taxon>
        <taxon>Flavobacteriia</taxon>
        <taxon>Flavobacteriales</taxon>
        <taxon>Flavobacteriaceae</taxon>
        <taxon>Psychroflexus</taxon>
    </lineage>
</organism>
<dbReference type="EMBL" id="FQTW01000001">
    <property type="protein sequence ID" value="SHE41726.1"/>
    <property type="molecule type" value="Genomic_DNA"/>
</dbReference>
<dbReference type="PROSITE" id="PS51257">
    <property type="entry name" value="PROKAR_LIPOPROTEIN"/>
    <property type="match status" value="1"/>
</dbReference>
<dbReference type="OrthoDB" id="1143855at2"/>
<evidence type="ECO:0000259" key="1">
    <source>
        <dbReference type="Pfam" id="PF13648"/>
    </source>
</evidence>
<evidence type="ECO:0000313" key="3">
    <source>
        <dbReference type="Proteomes" id="UP000184462"/>
    </source>
</evidence>
<proteinExistence type="predicted"/>
<dbReference type="AlphaFoldDB" id="A0A1M4TB47"/>
<dbReference type="Pfam" id="PF13648">
    <property type="entry name" value="Lipocalin_4"/>
    <property type="match status" value="1"/>
</dbReference>
<dbReference type="Proteomes" id="UP000184462">
    <property type="component" value="Unassembled WGS sequence"/>
</dbReference>
<dbReference type="RefSeq" id="WP_073191729.1">
    <property type="nucleotide sequence ID" value="NZ_FQTW01000001.1"/>
</dbReference>
<evidence type="ECO:0000313" key="2">
    <source>
        <dbReference type="EMBL" id="SHE41726.1"/>
    </source>
</evidence>
<name>A0A1M4TB47_9FLAO</name>
<dbReference type="InterPro" id="IPR024311">
    <property type="entry name" value="Lipocalin-like"/>
</dbReference>
<feature type="domain" description="Lipocalin-like" evidence="1">
    <location>
        <begin position="26"/>
        <end position="117"/>
    </location>
</feature>
<reference evidence="2 3" key="1">
    <citation type="submission" date="2016-11" db="EMBL/GenBank/DDBJ databases">
        <authorList>
            <person name="Jaros S."/>
            <person name="Januszkiewicz K."/>
            <person name="Wedrychowicz H."/>
        </authorList>
    </citation>
    <scope>NUCLEOTIDE SEQUENCE [LARGE SCALE GENOMIC DNA]</scope>
    <source>
        <strain evidence="2 3">DSM 25661</strain>
    </source>
</reference>
<keyword evidence="3" id="KW-1185">Reference proteome</keyword>
<accession>A0A1M4TB47</accession>
<dbReference type="STRING" id="1155689.SAMN05444278_101579"/>
<sequence length="138" mass="16325">MKRLTLLWLVLVMVSCHKTDYDLEQINGYWEIVEAQTPYGTKQYKMSKSVDYFYLESDSTGLRKKVQPSLLGKHKITESNENFTFITKNDSLKIKFSSPYDAWTEHVLELTENKLVLKNNQSIIYTYKRFNPIEVEQQ</sequence>